<dbReference type="GO" id="GO:0004674">
    <property type="term" value="F:protein serine/threonine kinase activity"/>
    <property type="evidence" value="ECO:0007669"/>
    <property type="project" value="UniProtKB-KW"/>
</dbReference>
<comment type="caution">
    <text evidence="3">The sequence shown here is derived from an EMBL/GenBank/DDBJ whole genome shotgun (WGS) entry which is preliminary data.</text>
</comment>
<dbReference type="PROSITE" id="PS50011">
    <property type="entry name" value="PROTEIN_KINASE_DOM"/>
    <property type="match status" value="1"/>
</dbReference>
<dbReference type="InterPro" id="IPR017441">
    <property type="entry name" value="Protein_kinase_ATP_BS"/>
</dbReference>
<accession>A0A6G3XST8</accession>
<name>A0A6G3XST8_9ACTN</name>
<keyword evidence="3" id="KW-0418">Kinase</keyword>
<dbReference type="AlphaFoldDB" id="A0A6G3XST8"/>
<feature type="non-terminal residue" evidence="3">
    <location>
        <position position="48"/>
    </location>
</feature>
<reference evidence="3" key="1">
    <citation type="submission" date="2020-01" db="EMBL/GenBank/DDBJ databases">
        <title>Insect and environment-associated Actinomycetes.</title>
        <authorList>
            <person name="Currrie C."/>
            <person name="Chevrette M."/>
            <person name="Carlson C."/>
            <person name="Stubbendieck R."/>
            <person name="Wendt-Pienkowski E."/>
        </authorList>
    </citation>
    <scope>NUCLEOTIDE SEQUENCE</scope>
    <source>
        <strain evidence="3">SID7499</strain>
    </source>
</reference>
<feature type="domain" description="Protein kinase" evidence="2">
    <location>
        <begin position="7"/>
        <end position="48"/>
    </location>
</feature>
<keyword evidence="1" id="KW-0067">ATP-binding</keyword>
<dbReference type="EMBL" id="JAAGMN010008832">
    <property type="protein sequence ID" value="NEE20888.1"/>
    <property type="molecule type" value="Genomic_DNA"/>
</dbReference>
<evidence type="ECO:0000259" key="2">
    <source>
        <dbReference type="PROSITE" id="PS50011"/>
    </source>
</evidence>
<keyword evidence="3" id="KW-0723">Serine/threonine-protein kinase</keyword>
<dbReference type="SUPFAM" id="SSF56112">
    <property type="entry name" value="Protein kinase-like (PK-like)"/>
    <property type="match status" value="1"/>
</dbReference>
<sequence length="48" mass="5044">MLVAGRYRLVSPIGRGGMGEVWRATDEVLGRAVAVKLLLGDQADASST</sequence>
<protein>
    <submittedName>
        <fullName evidence="3">Serine/threonine protein kinase</fullName>
    </submittedName>
</protein>
<feature type="binding site" evidence="1">
    <location>
        <position position="36"/>
    </location>
    <ligand>
        <name>ATP</name>
        <dbReference type="ChEBI" id="CHEBI:30616"/>
    </ligand>
</feature>
<dbReference type="PROSITE" id="PS00107">
    <property type="entry name" value="PROTEIN_KINASE_ATP"/>
    <property type="match status" value="1"/>
</dbReference>
<dbReference type="GO" id="GO:0005524">
    <property type="term" value="F:ATP binding"/>
    <property type="evidence" value="ECO:0007669"/>
    <property type="project" value="UniProtKB-UniRule"/>
</dbReference>
<evidence type="ECO:0000313" key="3">
    <source>
        <dbReference type="EMBL" id="NEE20888.1"/>
    </source>
</evidence>
<dbReference type="InterPro" id="IPR011009">
    <property type="entry name" value="Kinase-like_dom_sf"/>
</dbReference>
<keyword evidence="3" id="KW-0808">Transferase</keyword>
<keyword evidence="1" id="KW-0547">Nucleotide-binding</keyword>
<proteinExistence type="predicted"/>
<dbReference type="InterPro" id="IPR000719">
    <property type="entry name" value="Prot_kinase_dom"/>
</dbReference>
<gene>
    <name evidence="3" type="ORF">G3M58_82320</name>
</gene>
<evidence type="ECO:0000256" key="1">
    <source>
        <dbReference type="PROSITE-ProRule" id="PRU10141"/>
    </source>
</evidence>
<dbReference type="Gene3D" id="3.30.200.20">
    <property type="entry name" value="Phosphorylase Kinase, domain 1"/>
    <property type="match status" value="1"/>
</dbReference>
<organism evidence="3">
    <name type="scientific">Streptomyces sp. SID7499</name>
    <dbReference type="NCBI Taxonomy" id="2706086"/>
    <lineage>
        <taxon>Bacteria</taxon>
        <taxon>Bacillati</taxon>
        <taxon>Actinomycetota</taxon>
        <taxon>Actinomycetes</taxon>
        <taxon>Kitasatosporales</taxon>
        <taxon>Streptomycetaceae</taxon>
        <taxon>Streptomyces</taxon>
    </lineage>
</organism>